<reference evidence="3 4" key="1">
    <citation type="journal article" date="2010" name="Science">
        <title>Pathogenicity determinants in smut fungi revealed by genome comparison.</title>
        <authorList>
            <person name="Schirawski J."/>
            <person name="Mannhaupt G."/>
            <person name="Muench K."/>
            <person name="Brefort T."/>
            <person name="Schipper K."/>
            <person name="Doehlemann G."/>
            <person name="Di Stasio M."/>
            <person name="Roessel N."/>
            <person name="Mendoza-Mendoza A."/>
            <person name="Pester D."/>
            <person name="Mueller O."/>
            <person name="Winterberg B."/>
            <person name="Meyer E."/>
            <person name="Ghareeb H."/>
            <person name="Wollenberg T."/>
            <person name="Muensterkoetter M."/>
            <person name="Wong P."/>
            <person name="Walter M."/>
            <person name="Stukenbrock E."/>
            <person name="Gueldener U."/>
            <person name="Kahmann R."/>
        </authorList>
    </citation>
    <scope>NUCLEOTIDE SEQUENCE [LARGE SCALE GENOMIC DNA]</scope>
    <source>
        <strain evidence="4">SRZ2</strain>
    </source>
</reference>
<dbReference type="PANTHER" id="PTHR31360">
    <property type="match status" value="1"/>
</dbReference>
<dbReference type="OrthoDB" id="1901244at2759"/>
<dbReference type="VEuPathDB" id="FungiDB:sr12754"/>
<dbReference type="PANTHER" id="PTHR31360:SF0">
    <property type="entry name" value="OIL BODY-ASSOCIATED PROTEIN 1B"/>
    <property type="match status" value="1"/>
</dbReference>
<dbReference type="HOGENOM" id="CLU_071931_2_1_1"/>
<comment type="similarity">
    <text evidence="1">Belongs to the OBAP family.</text>
</comment>
<keyword evidence="4" id="KW-1185">Reference proteome</keyword>
<organism evidence="3 4">
    <name type="scientific">Sporisorium reilianum (strain SRZ2)</name>
    <name type="common">Maize head smut fungus</name>
    <dbReference type="NCBI Taxonomy" id="999809"/>
    <lineage>
        <taxon>Eukaryota</taxon>
        <taxon>Fungi</taxon>
        <taxon>Dikarya</taxon>
        <taxon>Basidiomycota</taxon>
        <taxon>Ustilaginomycotina</taxon>
        <taxon>Ustilaginomycetes</taxon>
        <taxon>Ustilaginales</taxon>
        <taxon>Ustilaginaceae</taxon>
        <taxon>Sporisorium</taxon>
    </lineage>
</organism>
<sequence>MVNRFAPIDQIHQALHAYHVVADERGQIVSAVHYCSCSLSGDRFQCLIYDSDRADAKLIGIEYMIPEETFLLLPEAEQQLWHSHVYEVMSGSLVLIGLRAGAVAETAASAAKGAEDAIRAVAGEGATGGPVPDAAELAALRKIKKLYGKAIHTWHPPASAVPLGAPRLMMPTDPKYGAVPPDLIRERDERYAVNTQRKKQQRHDKLAEPYVPSSAADQYIHTGKTLQFTAEHRNVRHPA</sequence>
<evidence type="ECO:0000256" key="1">
    <source>
        <dbReference type="ARBA" id="ARBA00009740"/>
    </source>
</evidence>
<evidence type="ECO:0000256" key="2">
    <source>
        <dbReference type="SAM" id="MobiDB-lite"/>
    </source>
</evidence>
<gene>
    <name evidence="3" type="ORF">sr12754</name>
</gene>
<name>E6ZXE1_SPORE</name>
<dbReference type="eggNOG" id="ENOG502QR3B">
    <property type="taxonomic scope" value="Eukaryota"/>
</dbReference>
<protein>
    <submittedName>
        <fullName evidence="3">Uncharacterized protein</fullName>
    </submittedName>
</protein>
<proteinExistence type="inferred from homology"/>
<dbReference type="Pfam" id="PF06884">
    <property type="entry name" value="DUF1264"/>
    <property type="match status" value="1"/>
</dbReference>
<dbReference type="AlphaFoldDB" id="E6ZXE1"/>
<evidence type="ECO:0000313" key="4">
    <source>
        <dbReference type="Proteomes" id="UP000008867"/>
    </source>
</evidence>
<dbReference type="Proteomes" id="UP000008867">
    <property type="component" value="Chromosome 3"/>
</dbReference>
<dbReference type="InterPro" id="IPR010686">
    <property type="entry name" value="OBAP-like"/>
</dbReference>
<accession>E6ZXE1</accession>
<evidence type="ECO:0000313" key="3">
    <source>
        <dbReference type="EMBL" id="CBQ71898.1"/>
    </source>
</evidence>
<feature type="region of interest" description="Disordered" evidence="2">
    <location>
        <begin position="193"/>
        <end position="216"/>
    </location>
</feature>
<dbReference type="EMBL" id="FQ311452">
    <property type="protein sequence ID" value="CBQ71898.1"/>
    <property type="molecule type" value="Genomic_DNA"/>
</dbReference>